<dbReference type="Proteomes" id="UP000008229">
    <property type="component" value="Chromosome"/>
</dbReference>
<reference evidence="9 10" key="1">
    <citation type="journal article" date="2010" name="Stand. Genomic Sci.">
        <title>Complete genome sequence of Conexibacter woesei type strain (ID131577).</title>
        <authorList>
            <person name="Pukall R."/>
            <person name="Lapidus A."/>
            <person name="Glavina Del Rio T."/>
            <person name="Copeland A."/>
            <person name="Tice H."/>
            <person name="Cheng J.-F."/>
            <person name="Lucas S."/>
            <person name="Chen F."/>
            <person name="Nolan M."/>
            <person name="Bruce D."/>
            <person name="Goodwin L."/>
            <person name="Pitluck S."/>
            <person name="Mavromatis K."/>
            <person name="Ivanova N."/>
            <person name="Ovchinnikova G."/>
            <person name="Pati A."/>
            <person name="Chen A."/>
            <person name="Palaniappan K."/>
            <person name="Land M."/>
            <person name="Hauser L."/>
            <person name="Chang Y.-J."/>
            <person name="Jeffries C.D."/>
            <person name="Chain P."/>
            <person name="Meincke L."/>
            <person name="Sims D."/>
            <person name="Brettin T."/>
            <person name="Detter J.C."/>
            <person name="Rohde M."/>
            <person name="Goeker M."/>
            <person name="Bristow J."/>
            <person name="Eisen J.A."/>
            <person name="Markowitz V."/>
            <person name="Kyrpides N.C."/>
            <person name="Klenk H.-P."/>
            <person name="Hugenholtz P."/>
        </authorList>
    </citation>
    <scope>NUCLEOTIDE SEQUENCE [LARGE SCALE GENOMIC DNA]</scope>
    <source>
        <strain evidence="10">DSM 14684 / CIP 108061 / JCM 11494 / NBRC 100937 / ID131577</strain>
    </source>
</reference>
<dbReference type="Gene3D" id="3.40.50.200">
    <property type="entry name" value="Peptidase S8/S53 domain"/>
    <property type="match status" value="1"/>
</dbReference>
<dbReference type="AlphaFoldDB" id="D3FF19"/>
<feature type="domain" description="Peptidase S8/S53" evidence="8">
    <location>
        <begin position="106"/>
        <end position="380"/>
    </location>
</feature>
<evidence type="ECO:0000256" key="1">
    <source>
        <dbReference type="ARBA" id="ARBA00011073"/>
    </source>
</evidence>
<feature type="region of interest" description="Disordered" evidence="7">
    <location>
        <begin position="13"/>
        <end position="41"/>
    </location>
</feature>
<keyword evidence="4 5" id="KW-0720">Serine protease</keyword>
<keyword evidence="2 5" id="KW-0645">Protease</keyword>
<dbReference type="KEGG" id="cwo:Cwoe_3318"/>
<accession>D3FF19</accession>
<dbReference type="EMBL" id="CP001854">
    <property type="protein sequence ID" value="ADB51736.1"/>
    <property type="molecule type" value="Genomic_DNA"/>
</dbReference>
<dbReference type="InterPro" id="IPR036852">
    <property type="entry name" value="Peptidase_S8/S53_dom_sf"/>
</dbReference>
<dbReference type="InterPro" id="IPR015500">
    <property type="entry name" value="Peptidase_S8_subtilisin-rel"/>
</dbReference>
<dbReference type="PROSITE" id="PS00136">
    <property type="entry name" value="SUBTILASE_ASP"/>
    <property type="match status" value="1"/>
</dbReference>
<feature type="active site" description="Charge relay system" evidence="5">
    <location>
        <position position="146"/>
    </location>
</feature>
<dbReference type="InterPro" id="IPR023828">
    <property type="entry name" value="Peptidase_S8_Ser-AS"/>
</dbReference>
<dbReference type="GO" id="GO:0006508">
    <property type="term" value="P:proteolysis"/>
    <property type="evidence" value="ECO:0007669"/>
    <property type="project" value="UniProtKB-KW"/>
</dbReference>
<protein>
    <submittedName>
        <fullName evidence="9">Peptidase S8 and S53 subtilisin kexin sedolisin</fullName>
    </submittedName>
</protein>
<dbReference type="HOGENOM" id="CLU_011263_15_8_11"/>
<dbReference type="RefSeq" id="WP_012934787.1">
    <property type="nucleotide sequence ID" value="NC_013739.1"/>
</dbReference>
<dbReference type="STRING" id="469383.Cwoe_3318"/>
<evidence type="ECO:0000256" key="4">
    <source>
        <dbReference type="ARBA" id="ARBA00022825"/>
    </source>
</evidence>
<sequence>MSSDIQRVVVLRDEQRTRPTSPFGSGVRGGFGFGGAAAPPEPRIEVEEVDAAGRAELLRDPGVAAVTPEMPTRLVQPLEAPEAEAAATATAWGVGAVGADRSQFTGRGVVVSVLDTGIDAAHEAFRGVTIVQRDFSGDGDGDRQGHGTHCAGTVFGRTVGGERIGIGTGVTKALVGKVLGDDGRGSSGMAFKGIRWAADEGAQVISMSLGFDFAGLARELIDRGWPPDLATSRALEGYRGNLRMFDTLMDMLRASEAFGPGTVLVAAAGNESRRDIDPNYEIAASLPAAADGVVSVGALGRGNGRGLSLAFFSNTLPLVSGPGVDIRSARTGGGTEVMSGTSMACPHVAGVAALWWEAAITQRLPATGRTVVSKLLGTARTAPIDPAVDIADRGTGLVSAP</sequence>
<reference evidence="10" key="2">
    <citation type="submission" date="2010-01" db="EMBL/GenBank/DDBJ databases">
        <title>The complete genome of Conexibacter woesei DSM 14684.</title>
        <authorList>
            <consortium name="US DOE Joint Genome Institute (JGI-PGF)"/>
            <person name="Lucas S."/>
            <person name="Copeland A."/>
            <person name="Lapidus A."/>
            <person name="Glavina del Rio T."/>
            <person name="Dalin E."/>
            <person name="Tice H."/>
            <person name="Bruce D."/>
            <person name="Goodwin L."/>
            <person name="Pitluck S."/>
            <person name="Kyrpides N."/>
            <person name="Mavromatis K."/>
            <person name="Ivanova N."/>
            <person name="Mikhailova N."/>
            <person name="Chertkov O."/>
            <person name="Brettin T."/>
            <person name="Detter J.C."/>
            <person name="Han C."/>
            <person name="Larimer F."/>
            <person name="Land M."/>
            <person name="Hauser L."/>
            <person name="Markowitz V."/>
            <person name="Cheng J.-F."/>
            <person name="Hugenholtz P."/>
            <person name="Woyke T."/>
            <person name="Wu D."/>
            <person name="Pukall R."/>
            <person name="Steenblock K."/>
            <person name="Schneider S."/>
            <person name="Klenk H.-P."/>
            <person name="Eisen J.A."/>
        </authorList>
    </citation>
    <scope>NUCLEOTIDE SEQUENCE [LARGE SCALE GENOMIC DNA]</scope>
    <source>
        <strain evidence="10">DSM 14684 / CIP 108061 / JCM 11494 / NBRC 100937 / ID131577</strain>
    </source>
</reference>
<dbReference type="CDD" id="cd07480">
    <property type="entry name" value="Peptidases_S8_12"/>
    <property type="match status" value="1"/>
</dbReference>
<evidence type="ECO:0000256" key="2">
    <source>
        <dbReference type="ARBA" id="ARBA00022670"/>
    </source>
</evidence>
<evidence type="ECO:0000313" key="10">
    <source>
        <dbReference type="Proteomes" id="UP000008229"/>
    </source>
</evidence>
<feature type="active site" description="Charge relay system" evidence="5">
    <location>
        <position position="115"/>
    </location>
</feature>
<keyword evidence="10" id="KW-1185">Reference proteome</keyword>
<dbReference type="PRINTS" id="PR00723">
    <property type="entry name" value="SUBTILISIN"/>
</dbReference>
<organism evidence="9 10">
    <name type="scientific">Conexibacter woesei (strain DSM 14684 / CCUG 47730 / CIP 108061 / JCM 11494 / NBRC 100937 / ID131577)</name>
    <dbReference type="NCBI Taxonomy" id="469383"/>
    <lineage>
        <taxon>Bacteria</taxon>
        <taxon>Bacillati</taxon>
        <taxon>Actinomycetota</taxon>
        <taxon>Thermoleophilia</taxon>
        <taxon>Solirubrobacterales</taxon>
        <taxon>Conexibacteraceae</taxon>
        <taxon>Conexibacter</taxon>
    </lineage>
</organism>
<dbReference type="InterPro" id="IPR000209">
    <property type="entry name" value="Peptidase_S8/S53_dom"/>
</dbReference>
<dbReference type="GO" id="GO:0004252">
    <property type="term" value="F:serine-type endopeptidase activity"/>
    <property type="evidence" value="ECO:0007669"/>
    <property type="project" value="UniProtKB-UniRule"/>
</dbReference>
<evidence type="ECO:0000256" key="6">
    <source>
        <dbReference type="RuleBase" id="RU003355"/>
    </source>
</evidence>
<dbReference type="eggNOG" id="COG1404">
    <property type="taxonomic scope" value="Bacteria"/>
</dbReference>
<evidence type="ECO:0000259" key="8">
    <source>
        <dbReference type="Pfam" id="PF00082"/>
    </source>
</evidence>
<dbReference type="PROSITE" id="PS51892">
    <property type="entry name" value="SUBTILASE"/>
    <property type="match status" value="1"/>
</dbReference>
<keyword evidence="3 5" id="KW-0378">Hydrolase</keyword>
<evidence type="ECO:0000256" key="5">
    <source>
        <dbReference type="PROSITE-ProRule" id="PRU01240"/>
    </source>
</evidence>
<dbReference type="OrthoDB" id="9813435at2"/>
<feature type="active site" description="Charge relay system" evidence="5">
    <location>
        <position position="342"/>
    </location>
</feature>
<dbReference type="PROSITE" id="PS00138">
    <property type="entry name" value="SUBTILASE_SER"/>
    <property type="match status" value="1"/>
</dbReference>
<evidence type="ECO:0000256" key="3">
    <source>
        <dbReference type="ARBA" id="ARBA00022801"/>
    </source>
</evidence>
<dbReference type="PANTHER" id="PTHR43806:SF11">
    <property type="entry name" value="CEREVISIN-RELATED"/>
    <property type="match status" value="1"/>
</dbReference>
<dbReference type="Pfam" id="PF00082">
    <property type="entry name" value="Peptidase_S8"/>
    <property type="match status" value="1"/>
</dbReference>
<evidence type="ECO:0000256" key="7">
    <source>
        <dbReference type="SAM" id="MobiDB-lite"/>
    </source>
</evidence>
<dbReference type="InterPro" id="IPR023827">
    <property type="entry name" value="Peptidase_S8_Asp-AS"/>
</dbReference>
<name>D3FF19_CONWI</name>
<dbReference type="PANTHER" id="PTHR43806">
    <property type="entry name" value="PEPTIDASE S8"/>
    <property type="match status" value="1"/>
</dbReference>
<dbReference type="SUPFAM" id="SSF52743">
    <property type="entry name" value="Subtilisin-like"/>
    <property type="match status" value="1"/>
</dbReference>
<proteinExistence type="inferred from homology"/>
<comment type="similarity">
    <text evidence="1 5 6">Belongs to the peptidase S8 family.</text>
</comment>
<gene>
    <name evidence="9" type="ordered locus">Cwoe_3318</name>
</gene>
<dbReference type="InterPro" id="IPR050131">
    <property type="entry name" value="Peptidase_S8_subtilisin-like"/>
</dbReference>
<evidence type="ECO:0000313" key="9">
    <source>
        <dbReference type="EMBL" id="ADB51736.1"/>
    </source>
</evidence>
<feature type="compositionally biased region" description="Gly residues" evidence="7">
    <location>
        <begin position="26"/>
        <end position="35"/>
    </location>
</feature>